<evidence type="ECO:0000313" key="3">
    <source>
        <dbReference type="EMBL" id="CAF5011504.1"/>
    </source>
</evidence>
<feature type="non-terminal residue" evidence="3">
    <location>
        <position position="1"/>
    </location>
</feature>
<evidence type="ECO:0000256" key="1">
    <source>
        <dbReference type="PROSITE-ProRule" id="PRU00841"/>
    </source>
</evidence>
<proteinExistence type="inferred from homology"/>
<name>A0A8S3DWJ0_9BILA</name>
<feature type="non-terminal residue" evidence="3">
    <location>
        <position position="57"/>
    </location>
</feature>
<dbReference type="GO" id="GO:0005874">
    <property type="term" value="C:microtubule"/>
    <property type="evidence" value="ECO:0007669"/>
    <property type="project" value="UniProtKB-UniRule"/>
</dbReference>
<comment type="similarity">
    <text evidence="1">Belongs to the CAMSAP1 family.</text>
</comment>
<accession>A0A8S3DWJ0</accession>
<dbReference type="Gene3D" id="3.10.20.360">
    <property type="entry name" value="CKK domain"/>
    <property type="match status" value="1"/>
</dbReference>
<dbReference type="PROSITE" id="PS51508">
    <property type="entry name" value="CKK"/>
    <property type="match status" value="1"/>
</dbReference>
<dbReference type="InterPro" id="IPR038209">
    <property type="entry name" value="CKK_dom_sf"/>
</dbReference>
<dbReference type="InterPro" id="IPR014797">
    <property type="entry name" value="CKK_CAMSAP"/>
</dbReference>
<dbReference type="PANTHER" id="PTHR21595:SF0">
    <property type="entry name" value="PATRONIN"/>
    <property type="match status" value="1"/>
</dbReference>
<feature type="domain" description="CKK" evidence="2">
    <location>
        <begin position="1"/>
        <end position="57"/>
    </location>
</feature>
<dbReference type="GO" id="GO:0008017">
    <property type="term" value="F:microtubule binding"/>
    <property type="evidence" value="ECO:0007669"/>
    <property type="project" value="InterPro"/>
</dbReference>
<dbReference type="GO" id="GO:0005516">
    <property type="term" value="F:calmodulin binding"/>
    <property type="evidence" value="ECO:0007669"/>
    <property type="project" value="InterPro"/>
</dbReference>
<comment type="caution">
    <text evidence="3">The sequence shown here is derived from an EMBL/GenBank/DDBJ whole genome shotgun (WGS) entry which is preliminary data.</text>
</comment>
<protein>
    <recommendedName>
        <fullName evidence="2">CKK domain-containing protein</fullName>
    </recommendedName>
</protein>
<dbReference type="SUPFAM" id="SSF50346">
    <property type="entry name" value="PRC-barrel domain"/>
    <property type="match status" value="1"/>
</dbReference>
<evidence type="ECO:0000313" key="4">
    <source>
        <dbReference type="Proteomes" id="UP000676336"/>
    </source>
</evidence>
<dbReference type="InterPro" id="IPR011033">
    <property type="entry name" value="PRC_barrel-like_sf"/>
</dbReference>
<sequence length="57" mass="6558">VLSTKSNKQTILNSLKQVVLAGSANDKQREIIVREIESSEARHFVLLFRDHRLQLRA</sequence>
<dbReference type="EMBL" id="CAJOBI010208333">
    <property type="protein sequence ID" value="CAF5011504.1"/>
    <property type="molecule type" value="Genomic_DNA"/>
</dbReference>
<dbReference type="AlphaFoldDB" id="A0A8S3DWJ0"/>
<dbReference type="PANTHER" id="PTHR21595">
    <property type="entry name" value="PATRONIN"/>
    <property type="match status" value="1"/>
</dbReference>
<reference evidence="3" key="1">
    <citation type="submission" date="2021-02" db="EMBL/GenBank/DDBJ databases">
        <authorList>
            <person name="Nowell W R."/>
        </authorList>
    </citation>
    <scope>NUCLEOTIDE SEQUENCE</scope>
</reference>
<dbReference type="Pfam" id="PF08683">
    <property type="entry name" value="CAMSAP_CKK"/>
    <property type="match status" value="1"/>
</dbReference>
<dbReference type="InterPro" id="IPR032940">
    <property type="entry name" value="CAMSAP"/>
</dbReference>
<gene>
    <name evidence="3" type="ORF">SMN809_LOCUS57218</name>
</gene>
<organism evidence="3 4">
    <name type="scientific">Rotaria magnacalcarata</name>
    <dbReference type="NCBI Taxonomy" id="392030"/>
    <lineage>
        <taxon>Eukaryota</taxon>
        <taxon>Metazoa</taxon>
        <taxon>Spiralia</taxon>
        <taxon>Gnathifera</taxon>
        <taxon>Rotifera</taxon>
        <taxon>Eurotatoria</taxon>
        <taxon>Bdelloidea</taxon>
        <taxon>Philodinida</taxon>
        <taxon>Philodinidae</taxon>
        <taxon>Rotaria</taxon>
    </lineage>
</organism>
<comment type="domain">
    <text evidence="1">The CKK domain binds microtubules.</text>
</comment>
<evidence type="ECO:0000259" key="2">
    <source>
        <dbReference type="PROSITE" id="PS51508"/>
    </source>
</evidence>
<keyword evidence="1" id="KW-0493">Microtubule</keyword>
<dbReference type="Proteomes" id="UP000676336">
    <property type="component" value="Unassembled WGS sequence"/>
</dbReference>